<feature type="non-terminal residue" evidence="2">
    <location>
        <position position="141"/>
    </location>
</feature>
<comment type="caution">
    <text evidence="2">The sequence shown here is derived from an EMBL/GenBank/DDBJ whole genome shotgun (WGS) entry which is preliminary data.</text>
</comment>
<feature type="region of interest" description="Disordered" evidence="1">
    <location>
        <begin position="120"/>
        <end position="141"/>
    </location>
</feature>
<name>A0ABP0L1E6_9DINO</name>
<proteinExistence type="predicted"/>
<dbReference type="GO" id="GO:0016301">
    <property type="term" value="F:kinase activity"/>
    <property type="evidence" value="ECO:0007669"/>
    <property type="project" value="UniProtKB-KW"/>
</dbReference>
<accession>A0ABP0L1E6</accession>
<evidence type="ECO:0000313" key="3">
    <source>
        <dbReference type="Proteomes" id="UP001642464"/>
    </source>
</evidence>
<feature type="non-terminal residue" evidence="2">
    <location>
        <position position="1"/>
    </location>
</feature>
<dbReference type="EMBL" id="CAXAMM010013825">
    <property type="protein sequence ID" value="CAK9032270.1"/>
    <property type="molecule type" value="Genomic_DNA"/>
</dbReference>
<reference evidence="2 3" key="1">
    <citation type="submission" date="2024-02" db="EMBL/GenBank/DDBJ databases">
        <authorList>
            <person name="Chen Y."/>
            <person name="Shah S."/>
            <person name="Dougan E. K."/>
            <person name="Thang M."/>
            <person name="Chan C."/>
        </authorList>
    </citation>
    <scope>NUCLEOTIDE SEQUENCE [LARGE SCALE GENOMIC DNA]</scope>
</reference>
<keyword evidence="2" id="KW-0808">Transferase</keyword>
<evidence type="ECO:0000256" key="1">
    <source>
        <dbReference type="SAM" id="MobiDB-lite"/>
    </source>
</evidence>
<evidence type="ECO:0000313" key="2">
    <source>
        <dbReference type="EMBL" id="CAK9032270.1"/>
    </source>
</evidence>
<gene>
    <name evidence="2" type="ORF">SCF082_LOCUS20005</name>
</gene>
<protein>
    <submittedName>
        <fullName evidence="2">DNA-dependent protein kinase catalytic subunit</fullName>
    </submittedName>
</protein>
<sequence length="141" mass="15589">AIALLAKWHPTGRSILQECCALVEAPPIQARLQDRSDGLRLALCTEQLLLMCPWALSDAPEELEASESTESGPRRKLFARVLQRLATGNLKVLRALLSGLLELCRDCVQPDESVLGTLDVTGRRRPPRPTGDAVRAVRRER</sequence>
<dbReference type="Proteomes" id="UP001642464">
    <property type="component" value="Unassembled WGS sequence"/>
</dbReference>
<keyword evidence="3" id="KW-1185">Reference proteome</keyword>
<organism evidence="2 3">
    <name type="scientific">Durusdinium trenchii</name>
    <dbReference type="NCBI Taxonomy" id="1381693"/>
    <lineage>
        <taxon>Eukaryota</taxon>
        <taxon>Sar</taxon>
        <taxon>Alveolata</taxon>
        <taxon>Dinophyceae</taxon>
        <taxon>Suessiales</taxon>
        <taxon>Symbiodiniaceae</taxon>
        <taxon>Durusdinium</taxon>
    </lineage>
</organism>
<keyword evidence="2" id="KW-0418">Kinase</keyword>